<dbReference type="InterPro" id="IPR004871">
    <property type="entry name" value="RSE1/DDB1/CPSF1_C"/>
</dbReference>
<evidence type="ECO:0000259" key="12">
    <source>
        <dbReference type="Pfam" id="PF10433"/>
    </source>
</evidence>
<evidence type="ECO:0000256" key="10">
    <source>
        <dbReference type="ARBA" id="ARBA00023242"/>
    </source>
</evidence>
<name>A0A9N8V494_9GLOM</name>
<dbReference type="AlphaFoldDB" id="A0A9N8V494"/>
<proteinExistence type="inferred from homology"/>
<evidence type="ECO:0000256" key="8">
    <source>
        <dbReference type="ARBA" id="ARBA00023125"/>
    </source>
</evidence>
<evidence type="ECO:0000256" key="5">
    <source>
        <dbReference type="ARBA" id="ARBA00014577"/>
    </source>
</evidence>
<accession>A0A9N8V494</accession>
<dbReference type="GO" id="GO:0005737">
    <property type="term" value="C:cytoplasm"/>
    <property type="evidence" value="ECO:0007669"/>
    <property type="project" value="UniProtKB-SubCell"/>
</dbReference>
<comment type="subcellular location">
    <subcellularLocation>
        <location evidence="2">Cytoplasm</location>
    </subcellularLocation>
    <subcellularLocation>
        <location evidence="1">Nucleus</location>
    </subcellularLocation>
</comment>
<evidence type="ECO:0000256" key="9">
    <source>
        <dbReference type="ARBA" id="ARBA00023204"/>
    </source>
</evidence>
<dbReference type="OrthoDB" id="433457at2759"/>
<evidence type="ECO:0000313" key="15">
    <source>
        <dbReference type="Proteomes" id="UP000789508"/>
    </source>
</evidence>
<feature type="domain" description="RSE1/DDB1/CPSF1 first beta-propeller" evidence="12">
    <location>
        <begin position="14"/>
        <end position="360"/>
    </location>
</feature>
<dbReference type="InterPro" id="IPR058543">
    <property type="entry name" value="Beta-prop_RSE1/DDB1/CPSF1_2nd"/>
</dbReference>
<dbReference type="PANTHER" id="PTHR10644">
    <property type="entry name" value="DNA REPAIR/RNA PROCESSING CPSF FAMILY"/>
    <property type="match status" value="1"/>
</dbReference>
<evidence type="ECO:0000256" key="7">
    <source>
        <dbReference type="ARBA" id="ARBA00022763"/>
    </source>
</evidence>
<keyword evidence="15" id="KW-1185">Reference proteome</keyword>
<evidence type="ECO:0000256" key="2">
    <source>
        <dbReference type="ARBA" id="ARBA00004496"/>
    </source>
</evidence>
<dbReference type="GO" id="GO:0005634">
    <property type="term" value="C:nucleus"/>
    <property type="evidence" value="ECO:0007669"/>
    <property type="project" value="UniProtKB-SubCell"/>
</dbReference>
<dbReference type="Pfam" id="PF23726">
    <property type="entry name" value="Beta-prop_RSE1_2nd"/>
    <property type="match status" value="1"/>
</dbReference>
<sequence length="1111" mass="124497">MYNYVVTAHKPSTVHGAVTGSFTSPDVTNLILHKLTRVEIFVLAPEGLKSFIDFPVYGRIANLKIYRPMGRKTDLLFISTEAYKFFVLSFDMTSQNLVTEATGDLSERVGTPVDNGQICVIDPACRLIALHIYHGNLKVIPMEMPPSSNPKKRVVIKGHNQAIREPGQFKDTFNIRLSELQIQAMTFLYQTTQPTLLMMHEDVHGVRQIKTYTVNIKDEELVESPLQIEDAGGNILAIAAVPKGGILVITDLKITFYDRDFRPNEILHSEPTPVKIIAPIDPDGSRYLLGDDKGELRLLVIPDVGPMKIEILGKTSLPHCIVYLDNGFAFVGSHFHDSMLIKLRHEPNEQGSYFDVVERFTNLAPIADFCVVDLERQGQGQIVTCSGGYQDGTLRIIRNGVGITDQATLEMRGIRGVWSLRPYFDAGFDDTIVISFASETRVLTMTDSDELQEVEEFYNFNLNYMTLYAANILGNMLIQITEESIRLINCMDQSMASEWFPSVFESKITVASVNPTQVIVALGGGYLVYFEIRGAELVQVNQTKLEHEIACLDINPIDPLTPYKSSVVAVGLWTEISVVILNLPELRLLTKESLGGEAMPRSVLFATFDNIHYLLAALGDGQLFNFIFDPVKGTISEKKKLLLGTQPVTLTTFMSNGTSNVFAASDRPTVIYSSNKKLLYSNVNAKEVTYMCPFNSASFPNALVITHEEGLTIGTIDDISKLHIRTIPLNEMARRICYQEASSTFGILTIRAYINEQKQCYFRILDDHTFDILDTFGMELYEVVQSLTTVKFDDSSDSPEFYAVGTAFALPNEDDCRKGRILIFLVEKSETTQKPKLRLISSLEVMGAVYSLAPLNNYLVASINSKVTVFKLSALDDGPALVPICSKHGFSLVYCLVTRGDFVIVGDLMRSISLLLYKPLEGKLEEIAKDWNMNWMSAVEALDDDEYIGADTSYNLFTVRRNSDSTLDDVRSRLDEEGVFHLGDMVNRFRHGSLAMNLPETDPIATPLLLYCTVSGAIGVIATVNEKKHEILKELQRSMRHMVKGVGGLKHKRWRSFSNERRIVEARKFLDGDLIESFLDLSRKQMEQISEDTGYSVEDLFKTAEELTRVH</sequence>
<comment type="similarity">
    <text evidence="4">Belongs to the DDB1 family.</text>
</comment>
<dbReference type="InterPro" id="IPR018846">
    <property type="entry name" value="Beta-prop_RSE1/DDB1/CPSF1_1st"/>
</dbReference>
<protein>
    <recommendedName>
        <fullName evidence="5">DNA damage-binding protein 1</fullName>
    </recommendedName>
</protein>
<comment type="pathway">
    <text evidence="3">Protein modification; protein ubiquitination.</text>
</comment>
<dbReference type="SUPFAM" id="SSF69322">
    <property type="entry name" value="Tricorn protease domain 2"/>
    <property type="match status" value="1"/>
</dbReference>
<reference evidence="14" key="1">
    <citation type="submission" date="2021-06" db="EMBL/GenBank/DDBJ databases">
        <authorList>
            <person name="Kallberg Y."/>
            <person name="Tangrot J."/>
            <person name="Rosling A."/>
        </authorList>
    </citation>
    <scope>NUCLEOTIDE SEQUENCE</scope>
    <source>
        <strain evidence="14">FL130A</strain>
    </source>
</reference>
<evidence type="ECO:0000256" key="1">
    <source>
        <dbReference type="ARBA" id="ARBA00004123"/>
    </source>
</evidence>
<keyword evidence="7" id="KW-0227">DNA damage</keyword>
<dbReference type="Gene3D" id="1.10.150.910">
    <property type="match status" value="1"/>
</dbReference>
<evidence type="ECO:0000259" key="11">
    <source>
        <dbReference type="Pfam" id="PF03178"/>
    </source>
</evidence>
<keyword evidence="9" id="KW-0234">DNA repair</keyword>
<evidence type="ECO:0000256" key="4">
    <source>
        <dbReference type="ARBA" id="ARBA00007453"/>
    </source>
</evidence>
<dbReference type="EMBL" id="CAJVPS010000020">
    <property type="protein sequence ID" value="CAG8441559.1"/>
    <property type="molecule type" value="Genomic_DNA"/>
</dbReference>
<keyword evidence="10" id="KW-0539">Nucleus</keyword>
<evidence type="ECO:0000256" key="6">
    <source>
        <dbReference type="ARBA" id="ARBA00022490"/>
    </source>
</evidence>
<evidence type="ECO:0000256" key="3">
    <source>
        <dbReference type="ARBA" id="ARBA00004906"/>
    </source>
</evidence>
<dbReference type="InterPro" id="IPR015943">
    <property type="entry name" value="WD40/YVTN_repeat-like_dom_sf"/>
</dbReference>
<evidence type="ECO:0000313" key="14">
    <source>
        <dbReference type="EMBL" id="CAG8441559.1"/>
    </source>
</evidence>
<dbReference type="FunFam" id="1.10.150.910:FF:000003">
    <property type="entry name" value="DNA damage-binding protein 1a"/>
    <property type="match status" value="1"/>
</dbReference>
<dbReference type="FunFam" id="2.130.10.10:FF:000073">
    <property type="entry name" value="DNA damage-binding protein 1"/>
    <property type="match status" value="1"/>
</dbReference>
<dbReference type="GO" id="GO:0003677">
    <property type="term" value="F:DNA binding"/>
    <property type="evidence" value="ECO:0007669"/>
    <property type="project" value="UniProtKB-KW"/>
</dbReference>
<dbReference type="GO" id="GO:0006281">
    <property type="term" value="P:DNA repair"/>
    <property type="evidence" value="ECO:0007669"/>
    <property type="project" value="UniProtKB-KW"/>
</dbReference>
<feature type="domain" description="RSE1/DDB1/CPSF1 C-terminal" evidence="11">
    <location>
        <begin position="761"/>
        <end position="1080"/>
    </location>
</feature>
<dbReference type="Gene3D" id="2.130.10.10">
    <property type="entry name" value="YVTN repeat-like/Quinoprotein amine dehydrogenase"/>
    <property type="match status" value="3"/>
</dbReference>
<gene>
    <name evidence="14" type="ORF">ALEPTO_LOCUS352</name>
</gene>
<dbReference type="Pfam" id="PF03178">
    <property type="entry name" value="CPSF_A"/>
    <property type="match status" value="1"/>
</dbReference>
<evidence type="ECO:0000259" key="13">
    <source>
        <dbReference type="Pfam" id="PF23726"/>
    </source>
</evidence>
<feature type="domain" description="RSE1/DDB1/CPSF1 second beta-propeller" evidence="13">
    <location>
        <begin position="404"/>
        <end position="716"/>
    </location>
</feature>
<dbReference type="InterPro" id="IPR050358">
    <property type="entry name" value="RSE1/DDB1/CFT1"/>
</dbReference>
<dbReference type="Proteomes" id="UP000789508">
    <property type="component" value="Unassembled WGS sequence"/>
</dbReference>
<keyword evidence="8" id="KW-0238">DNA-binding</keyword>
<keyword evidence="6" id="KW-0963">Cytoplasm</keyword>
<comment type="caution">
    <text evidence="14">The sequence shown here is derived from an EMBL/GenBank/DDBJ whole genome shotgun (WGS) entry which is preliminary data.</text>
</comment>
<organism evidence="14 15">
    <name type="scientific">Ambispora leptoticha</name>
    <dbReference type="NCBI Taxonomy" id="144679"/>
    <lineage>
        <taxon>Eukaryota</taxon>
        <taxon>Fungi</taxon>
        <taxon>Fungi incertae sedis</taxon>
        <taxon>Mucoromycota</taxon>
        <taxon>Glomeromycotina</taxon>
        <taxon>Glomeromycetes</taxon>
        <taxon>Archaeosporales</taxon>
        <taxon>Ambisporaceae</taxon>
        <taxon>Ambispora</taxon>
    </lineage>
</organism>
<dbReference type="Pfam" id="PF10433">
    <property type="entry name" value="Beta-prop_RSE1_1st"/>
    <property type="match status" value="1"/>
</dbReference>